<keyword evidence="2" id="KW-1185">Reference proteome</keyword>
<gene>
    <name evidence="1" type="ORF">ABVK25_006315</name>
</gene>
<sequence>MVQTCFRSLLVELVLQRGDEVEASGLSRALRGFSMVEEEIKASETPKRFVCLGSQLETETTVFDMRRLSRSTLNELHRHPGFFKLFRDSYSRFKKLVNKTRLRLRVFPGVSRLEGKSKHDKYSDAQLKEAQMK</sequence>
<evidence type="ECO:0000313" key="2">
    <source>
        <dbReference type="Proteomes" id="UP001590951"/>
    </source>
</evidence>
<name>A0ABR4B635_9LECA</name>
<protein>
    <submittedName>
        <fullName evidence="1">Uncharacterized protein</fullName>
    </submittedName>
</protein>
<dbReference type="EMBL" id="JBHFEH010000021">
    <property type="protein sequence ID" value="KAL2053322.1"/>
    <property type="molecule type" value="Genomic_DNA"/>
</dbReference>
<evidence type="ECO:0000313" key="1">
    <source>
        <dbReference type="EMBL" id="KAL2053322.1"/>
    </source>
</evidence>
<dbReference type="Proteomes" id="UP001590951">
    <property type="component" value="Unassembled WGS sequence"/>
</dbReference>
<organism evidence="1 2">
    <name type="scientific">Lepraria finkii</name>
    <dbReference type="NCBI Taxonomy" id="1340010"/>
    <lineage>
        <taxon>Eukaryota</taxon>
        <taxon>Fungi</taxon>
        <taxon>Dikarya</taxon>
        <taxon>Ascomycota</taxon>
        <taxon>Pezizomycotina</taxon>
        <taxon>Lecanoromycetes</taxon>
        <taxon>OSLEUM clade</taxon>
        <taxon>Lecanoromycetidae</taxon>
        <taxon>Lecanorales</taxon>
        <taxon>Lecanorineae</taxon>
        <taxon>Stereocaulaceae</taxon>
        <taxon>Lepraria</taxon>
    </lineage>
</organism>
<accession>A0ABR4B635</accession>
<comment type="caution">
    <text evidence="1">The sequence shown here is derived from an EMBL/GenBank/DDBJ whole genome shotgun (WGS) entry which is preliminary data.</text>
</comment>
<proteinExistence type="predicted"/>
<reference evidence="1 2" key="1">
    <citation type="submission" date="2024-09" db="EMBL/GenBank/DDBJ databases">
        <title>Rethinking Asexuality: The Enigmatic Case of Functional Sexual Genes in Lepraria (Stereocaulaceae).</title>
        <authorList>
            <person name="Doellman M."/>
            <person name="Sun Y."/>
            <person name="Barcenas-Pena A."/>
            <person name="Lumbsch H.T."/>
            <person name="Grewe F."/>
        </authorList>
    </citation>
    <scope>NUCLEOTIDE SEQUENCE [LARGE SCALE GENOMIC DNA]</scope>
    <source>
        <strain evidence="1 2">Grewe 0041</strain>
    </source>
</reference>